<protein>
    <submittedName>
        <fullName evidence="1">Uncharacterized protein</fullName>
    </submittedName>
</protein>
<dbReference type="KEGG" id="vcop:MM50RIKEN_02170"/>
<keyword evidence="2" id="KW-1185">Reference proteome</keyword>
<evidence type="ECO:0000313" key="1">
    <source>
        <dbReference type="EMBL" id="BCK80454.1"/>
    </source>
</evidence>
<dbReference type="Proteomes" id="UP000681035">
    <property type="component" value="Chromosome"/>
</dbReference>
<dbReference type="EMBL" id="AP023418">
    <property type="protein sequence ID" value="BCK80454.1"/>
    <property type="molecule type" value="Genomic_DNA"/>
</dbReference>
<dbReference type="AlphaFoldDB" id="A0A810PXY4"/>
<name>A0A810PXY4_9FIRM</name>
<sequence length="61" mass="6566">MPASTRPMARFHGVTATLSGRRSGTLACNAASKAFSFRKPQSSLGTLITSRQFPQLPFQPV</sequence>
<reference evidence="1" key="1">
    <citation type="submission" date="2020-09" db="EMBL/GenBank/DDBJ databases">
        <title>New species isolated from human feces.</title>
        <authorList>
            <person name="Kitahara M."/>
            <person name="Shigeno Y."/>
            <person name="Shime M."/>
            <person name="Matsumoto Y."/>
            <person name="Nakamura S."/>
            <person name="Motooka D."/>
            <person name="Fukuoka S."/>
            <person name="Nishikawa H."/>
            <person name="Benno Y."/>
        </authorList>
    </citation>
    <scope>NUCLEOTIDE SEQUENCE</scope>
    <source>
        <strain evidence="1">MM50</strain>
    </source>
</reference>
<organism evidence="1 2">
    <name type="scientific">Vescimonas coprocola</name>
    <dbReference type="NCBI Taxonomy" id="2714355"/>
    <lineage>
        <taxon>Bacteria</taxon>
        <taxon>Bacillati</taxon>
        <taxon>Bacillota</taxon>
        <taxon>Clostridia</taxon>
        <taxon>Eubacteriales</taxon>
        <taxon>Oscillospiraceae</taxon>
        <taxon>Vescimonas</taxon>
    </lineage>
</organism>
<proteinExistence type="predicted"/>
<gene>
    <name evidence="1" type="ORF">MM50RIKEN_02170</name>
</gene>
<evidence type="ECO:0000313" key="2">
    <source>
        <dbReference type="Proteomes" id="UP000681035"/>
    </source>
</evidence>
<accession>A0A810PXY4</accession>